<evidence type="ECO:0000313" key="1">
    <source>
        <dbReference type="EMBL" id="QIS23718.1"/>
    </source>
</evidence>
<dbReference type="AlphaFoldDB" id="A0A6G9ZDU8"/>
<accession>A0A6G9ZDU8</accession>
<reference evidence="1 2" key="1">
    <citation type="journal article" date="2019" name="ACS Chem. Biol.">
        <title>Identification and Mobilization of a Cryptic Antibiotic Biosynthesis Gene Locus from a Human-Pathogenic Nocardia Isolate.</title>
        <authorList>
            <person name="Herisse M."/>
            <person name="Ishida K."/>
            <person name="Porter J.L."/>
            <person name="Howden B."/>
            <person name="Hertweck C."/>
            <person name="Stinear T.P."/>
            <person name="Pidot S.J."/>
        </authorList>
    </citation>
    <scope>NUCLEOTIDE SEQUENCE [LARGE SCALE GENOMIC DNA]</scope>
    <source>
        <strain evidence="1 2">AUSMDU00012715</strain>
    </source>
</reference>
<gene>
    <name evidence="1" type="ORF">F6W96_41000</name>
</gene>
<dbReference type="Proteomes" id="UP000500953">
    <property type="component" value="Chromosome"/>
</dbReference>
<proteinExistence type="predicted"/>
<dbReference type="RefSeq" id="WP_167491037.1">
    <property type="nucleotide sequence ID" value="NZ_CP046173.1"/>
</dbReference>
<protein>
    <submittedName>
        <fullName evidence="1">Uncharacterized protein</fullName>
    </submittedName>
</protein>
<dbReference type="EMBL" id="CP046173">
    <property type="protein sequence ID" value="QIS23718.1"/>
    <property type="molecule type" value="Genomic_DNA"/>
</dbReference>
<name>A0A6G9ZDU8_9NOCA</name>
<sequence length="91" mass="10116">MTDDETFTATIILSPAHALASAEFGVDLWCRPREAEQHHDWLEAAGRSWSIDTADSVATAAGYRRTSEWQFGEDDTVAAADVTRLSEDRCR</sequence>
<evidence type="ECO:0000313" key="2">
    <source>
        <dbReference type="Proteomes" id="UP000500953"/>
    </source>
</evidence>
<organism evidence="1 2">
    <name type="scientific">Nocardia terpenica</name>
    <dbReference type="NCBI Taxonomy" id="455432"/>
    <lineage>
        <taxon>Bacteria</taxon>
        <taxon>Bacillati</taxon>
        <taxon>Actinomycetota</taxon>
        <taxon>Actinomycetes</taxon>
        <taxon>Mycobacteriales</taxon>
        <taxon>Nocardiaceae</taxon>
        <taxon>Nocardia</taxon>
    </lineage>
</organism>